<comment type="caution">
    <text evidence="1">The sequence shown here is derived from an EMBL/GenBank/DDBJ whole genome shotgun (WGS) entry which is preliminary data.</text>
</comment>
<dbReference type="EMBL" id="JAHRIN010061136">
    <property type="protein sequence ID" value="MEQ2213170.1"/>
    <property type="molecule type" value="Genomic_DNA"/>
</dbReference>
<dbReference type="Proteomes" id="UP001434883">
    <property type="component" value="Unassembled WGS sequence"/>
</dbReference>
<keyword evidence="2" id="KW-1185">Reference proteome</keyword>
<evidence type="ECO:0000313" key="2">
    <source>
        <dbReference type="Proteomes" id="UP001434883"/>
    </source>
</evidence>
<accession>A0ABV0RYS9</accession>
<sequence>MMCRYHTPSSNSCKSIATISLHSEAKGKPTPGLGGVCSVNKMASCVSLPLLGALVFQVQVCNRPSNTNSIFPALVWPGLIKLQRYSVIGNHPLLPCKLKHHDYNFARFISPTCHPHSSTKKNIIAKTPFYPPTSSRLSQ</sequence>
<gene>
    <name evidence="1" type="ORF">XENOCAPTIV_010665</name>
</gene>
<name>A0ABV0RYS9_9TELE</name>
<organism evidence="1 2">
    <name type="scientific">Xenoophorus captivus</name>
    <dbReference type="NCBI Taxonomy" id="1517983"/>
    <lineage>
        <taxon>Eukaryota</taxon>
        <taxon>Metazoa</taxon>
        <taxon>Chordata</taxon>
        <taxon>Craniata</taxon>
        <taxon>Vertebrata</taxon>
        <taxon>Euteleostomi</taxon>
        <taxon>Actinopterygii</taxon>
        <taxon>Neopterygii</taxon>
        <taxon>Teleostei</taxon>
        <taxon>Neoteleostei</taxon>
        <taxon>Acanthomorphata</taxon>
        <taxon>Ovalentaria</taxon>
        <taxon>Atherinomorphae</taxon>
        <taxon>Cyprinodontiformes</taxon>
        <taxon>Goodeidae</taxon>
        <taxon>Xenoophorus</taxon>
    </lineage>
</organism>
<protein>
    <submittedName>
        <fullName evidence="1">Uncharacterized protein</fullName>
    </submittedName>
</protein>
<reference evidence="1 2" key="1">
    <citation type="submission" date="2021-06" db="EMBL/GenBank/DDBJ databases">
        <authorList>
            <person name="Palmer J.M."/>
        </authorList>
    </citation>
    <scope>NUCLEOTIDE SEQUENCE [LARGE SCALE GENOMIC DNA]</scope>
    <source>
        <strain evidence="1 2">XC_2019</strain>
        <tissue evidence="1">Muscle</tissue>
    </source>
</reference>
<proteinExistence type="predicted"/>
<evidence type="ECO:0000313" key="1">
    <source>
        <dbReference type="EMBL" id="MEQ2213170.1"/>
    </source>
</evidence>